<keyword evidence="2" id="KW-1185">Reference proteome</keyword>
<dbReference type="InterPro" id="IPR009945">
    <property type="entry name" value="ATPase_inh_sub_z"/>
</dbReference>
<reference evidence="1 2" key="1">
    <citation type="submission" date="2019-07" db="EMBL/GenBank/DDBJ databases">
        <title>Whole genome shotgun sequence of Skermanella aerolata NBRC 106429.</title>
        <authorList>
            <person name="Hosoyama A."/>
            <person name="Uohara A."/>
            <person name="Ohji S."/>
            <person name="Ichikawa N."/>
        </authorList>
    </citation>
    <scope>NUCLEOTIDE SEQUENCE [LARGE SCALE GENOMIC DNA]</scope>
    <source>
        <strain evidence="1 2">NBRC 106429</strain>
    </source>
</reference>
<evidence type="ECO:0000313" key="1">
    <source>
        <dbReference type="EMBL" id="GEO43532.1"/>
    </source>
</evidence>
<dbReference type="Gene3D" id="1.10.790.20">
    <property type="entry name" value="Domain of unknown function DUF1476"/>
    <property type="match status" value="1"/>
</dbReference>
<dbReference type="RefSeq" id="WP_044435654.1">
    <property type="nucleotide sequence ID" value="NZ_BJYZ01000098.1"/>
</dbReference>
<dbReference type="EMBL" id="BJYZ01000098">
    <property type="protein sequence ID" value="GEO43532.1"/>
    <property type="molecule type" value="Genomic_DNA"/>
</dbReference>
<dbReference type="Pfam" id="PF07345">
    <property type="entry name" value="ATPaseInh_sub_z"/>
    <property type="match status" value="1"/>
</dbReference>
<dbReference type="Proteomes" id="UP000321523">
    <property type="component" value="Unassembled WGS sequence"/>
</dbReference>
<sequence>MRAFTELRNSREATYSRDQEMWFRIQVRRTRLLAGWAAARRGLTPAQTEAYAAGLVALQLEPAGYLRVIDRVQYDLSGHGDDLPRAAIEWEAERLLGIAGSEIRAAEAAASA</sequence>
<evidence type="ECO:0000313" key="2">
    <source>
        <dbReference type="Proteomes" id="UP000321523"/>
    </source>
</evidence>
<dbReference type="AlphaFoldDB" id="A0A512E4B1"/>
<protein>
    <recommendedName>
        <fullName evidence="3">Aldolase</fullName>
    </recommendedName>
</protein>
<gene>
    <name evidence="1" type="ORF">SAE02_76800</name>
</gene>
<proteinExistence type="predicted"/>
<organism evidence="1 2">
    <name type="scientific">Skermanella aerolata</name>
    <dbReference type="NCBI Taxonomy" id="393310"/>
    <lineage>
        <taxon>Bacteria</taxon>
        <taxon>Pseudomonadati</taxon>
        <taxon>Pseudomonadota</taxon>
        <taxon>Alphaproteobacteria</taxon>
        <taxon>Rhodospirillales</taxon>
        <taxon>Azospirillaceae</taxon>
        <taxon>Skermanella</taxon>
    </lineage>
</organism>
<comment type="caution">
    <text evidence="1">The sequence shown here is derived from an EMBL/GenBank/DDBJ whole genome shotgun (WGS) entry which is preliminary data.</text>
</comment>
<dbReference type="InterPro" id="IPR038293">
    <property type="entry name" value="ATPase_inh_sub_z_sf"/>
</dbReference>
<accession>A0A512E4B1</accession>
<evidence type="ECO:0008006" key="3">
    <source>
        <dbReference type="Google" id="ProtNLM"/>
    </source>
</evidence>
<name>A0A512E4B1_9PROT</name>